<evidence type="ECO:0000313" key="2">
    <source>
        <dbReference type="Proteomes" id="UP000630097"/>
    </source>
</evidence>
<accession>A0A8J3M028</accession>
<dbReference type="AlphaFoldDB" id="A0A8J3M028"/>
<sequence>MTWEARDLPVLRAIVEMTDEGAWHIEADDVTKRIGLGAFEVERAFNALAAEHPPFFEFEDITAFDSDGREIVVYNPTGHARRTVGSWPTPELLANRIVSGLNAAAEVEEDYDKRSKLKKTAGWLGGAGRDILVDITTAVITKQTGIS</sequence>
<keyword evidence="2" id="KW-1185">Reference proteome</keyword>
<gene>
    <name evidence="1" type="ORF">Pka01_27300</name>
</gene>
<evidence type="ECO:0000313" key="1">
    <source>
        <dbReference type="EMBL" id="GIG79603.1"/>
    </source>
</evidence>
<comment type="caution">
    <text evidence="1">The sequence shown here is derived from an EMBL/GenBank/DDBJ whole genome shotgun (WGS) entry which is preliminary data.</text>
</comment>
<name>A0A8J3M028_9ACTN</name>
<dbReference type="Proteomes" id="UP000630097">
    <property type="component" value="Unassembled WGS sequence"/>
</dbReference>
<protein>
    <submittedName>
        <fullName evidence="1">Uncharacterized protein</fullName>
    </submittedName>
</protein>
<dbReference type="EMBL" id="BONV01000009">
    <property type="protein sequence ID" value="GIG79603.1"/>
    <property type="molecule type" value="Genomic_DNA"/>
</dbReference>
<proteinExistence type="predicted"/>
<organism evidence="1 2">
    <name type="scientific">Planotetraspora kaengkrachanensis</name>
    <dbReference type="NCBI Taxonomy" id="575193"/>
    <lineage>
        <taxon>Bacteria</taxon>
        <taxon>Bacillati</taxon>
        <taxon>Actinomycetota</taxon>
        <taxon>Actinomycetes</taxon>
        <taxon>Streptosporangiales</taxon>
        <taxon>Streptosporangiaceae</taxon>
        <taxon>Planotetraspora</taxon>
    </lineage>
</organism>
<reference evidence="1 2" key="1">
    <citation type="submission" date="2021-01" db="EMBL/GenBank/DDBJ databases">
        <title>Whole genome shotgun sequence of Planotetraspora kaengkrachanensis NBRC 104272.</title>
        <authorList>
            <person name="Komaki H."/>
            <person name="Tamura T."/>
        </authorList>
    </citation>
    <scope>NUCLEOTIDE SEQUENCE [LARGE SCALE GENOMIC DNA]</scope>
    <source>
        <strain evidence="1 2">NBRC 104272</strain>
    </source>
</reference>
<dbReference type="RefSeq" id="WP_203883045.1">
    <property type="nucleotide sequence ID" value="NZ_BAABHH010000016.1"/>
</dbReference>